<accession>C6A3V4</accession>
<feature type="transmembrane region" description="Helical" evidence="1">
    <location>
        <begin position="82"/>
        <end position="100"/>
    </location>
</feature>
<reference evidence="2 3" key="1">
    <citation type="journal article" date="2009" name="Appl. Environ. Microbiol.">
        <title>Metabolic versatility and indigenous origin of the archaeon Thermococcus sibiricus, isolated from a siberian oil reservoir, as revealed by genome analysis.</title>
        <authorList>
            <person name="Mardanov A.V."/>
            <person name="Ravin N.V."/>
            <person name="Svetlitchnyi V.A."/>
            <person name="Beletsky A.V."/>
            <person name="Miroshnichenko M.L."/>
            <person name="Bonch-Osmolovskaya E.A."/>
            <person name="Skryabin K.G."/>
        </authorList>
    </citation>
    <scope>NUCLEOTIDE SEQUENCE [LARGE SCALE GENOMIC DNA]</scope>
    <source>
        <strain evidence="3">DSM 12597 / MM 739</strain>
    </source>
</reference>
<dbReference type="STRING" id="604354.TSIB_1245"/>
<evidence type="ECO:0000313" key="2">
    <source>
        <dbReference type="EMBL" id="ACS90299.1"/>
    </source>
</evidence>
<evidence type="ECO:0000313" key="3">
    <source>
        <dbReference type="Proteomes" id="UP000009079"/>
    </source>
</evidence>
<organism evidence="2 3">
    <name type="scientific">Thermococcus sibiricus (strain DSM 12597 / MM 739)</name>
    <dbReference type="NCBI Taxonomy" id="604354"/>
    <lineage>
        <taxon>Archaea</taxon>
        <taxon>Methanobacteriati</taxon>
        <taxon>Methanobacteriota</taxon>
        <taxon>Thermococci</taxon>
        <taxon>Thermococcales</taxon>
        <taxon>Thermococcaceae</taxon>
        <taxon>Thermococcus</taxon>
    </lineage>
</organism>
<feature type="transmembrane region" description="Helical" evidence="1">
    <location>
        <begin position="112"/>
        <end position="130"/>
    </location>
</feature>
<keyword evidence="1 2" id="KW-0812">Transmembrane</keyword>
<keyword evidence="1" id="KW-0472">Membrane</keyword>
<evidence type="ECO:0000256" key="1">
    <source>
        <dbReference type="SAM" id="Phobius"/>
    </source>
</evidence>
<dbReference type="PANTHER" id="PTHR40700:SF1">
    <property type="entry name" value="DUF63 DOMAIN-CONTAINING PROTEIN"/>
    <property type="match status" value="1"/>
</dbReference>
<feature type="transmembrane region" description="Helical" evidence="1">
    <location>
        <begin position="235"/>
        <end position="254"/>
    </location>
</feature>
<gene>
    <name evidence="2" type="ordered locus">TSIB_1245</name>
</gene>
<dbReference type="HOGENOM" id="CLU_086260_0_0_2"/>
<feature type="transmembrane region" description="Helical" evidence="1">
    <location>
        <begin position="52"/>
        <end position="70"/>
    </location>
</feature>
<feature type="transmembrane region" description="Helical" evidence="1">
    <location>
        <begin position="169"/>
        <end position="186"/>
    </location>
</feature>
<dbReference type="InterPro" id="IPR002749">
    <property type="entry name" value="DUF63"/>
</dbReference>
<dbReference type="AlphaFoldDB" id="C6A3V4"/>
<dbReference type="KEGG" id="tsi:TSIB_1245"/>
<keyword evidence="1" id="KW-1133">Transmembrane helix</keyword>
<feature type="transmembrane region" description="Helical" evidence="1">
    <location>
        <begin position="193"/>
        <end position="215"/>
    </location>
</feature>
<proteinExistence type="predicted"/>
<dbReference type="PANTHER" id="PTHR40700">
    <property type="entry name" value="HYPOTHETICAL MEMBRANE PROTEIN, CONSERVED, DUF63 FAMILY"/>
    <property type="match status" value="1"/>
</dbReference>
<feature type="transmembrane region" description="Helical" evidence="1">
    <location>
        <begin position="137"/>
        <end position="157"/>
    </location>
</feature>
<dbReference type="eggNOG" id="arCOG02177">
    <property type="taxonomic scope" value="Archaea"/>
</dbReference>
<sequence length="288" mass="33956">MLIKLSVFEREKALREQREAFWGCKMESVERFLWEHFIRPMYTREGYNPYNTLVYAIILGLAIIYTYRWIIKPLKIKVDEKLFYAVTPMTVFGATVRALIDGGVLEPHPLILTPGIFFTAFFLILPALFADSRLKTYPKITVGWGTILALYANYLLITHVKSWEPYELTLFYTVVFFLPILVYYKFRPFEKLYLLPISAHIFDIGSTVVAIHYYGYREVHWLENILVQKFGAFVYYPWIVFILVVVYYGLRYLVPDEEERKYWYLAIYILGLGPAIRDPAQMVLQIVG</sequence>
<protein>
    <submittedName>
        <fullName evidence="2">Putative ABC transporter, transmembrane component</fullName>
    </submittedName>
</protein>
<dbReference type="Pfam" id="PF01889">
    <property type="entry name" value="DUF63"/>
    <property type="match status" value="1"/>
</dbReference>
<dbReference type="Proteomes" id="UP000009079">
    <property type="component" value="Chromosome"/>
</dbReference>
<name>C6A3V4_THESM</name>
<dbReference type="EMBL" id="CP001463">
    <property type="protein sequence ID" value="ACS90299.1"/>
    <property type="molecule type" value="Genomic_DNA"/>
</dbReference>
<keyword evidence="3" id="KW-1185">Reference proteome</keyword>